<keyword evidence="1" id="KW-0175">Coiled coil</keyword>
<name>A0AAW2Y9S9_9LAMI</name>
<dbReference type="EMBL" id="JACGWN010000001">
    <property type="protein sequence ID" value="KAL0462202.1"/>
    <property type="molecule type" value="Genomic_DNA"/>
</dbReference>
<sequence length="122" mass="13953">MRQDSNLSPCDGFRIGGIGRVFNQIGLSQRKHHMIYKVSSGEFVIPMELTENVMEMQLIPKEEILEELSNLREEVAITMKWIHIGTIEVVIKANFTKGIDSEIHLSIMDRRINNLRDGCLGQ</sequence>
<comment type="caution">
    <text evidence="2">The sequence shown here is derived from an EMBL/GenBank/DDBJ whole genome shotgun (WGS) entry which is preliminary data.</text>
</comment>
<proteinExistence type="predicted"/>
<evidence type="ECO:0000313" key="2">
    <source>
        <dbReference type="EMBL" id="KAL0462202.1"/>
    </source>
</evidence>
<dbReference type="PANTHER" id="PTHR47599:SF3">
    <property type="entry name" value="CELL-TO-CELL MOVEMENT PROTEIN"/>
    <property type="match status" value="1"/>
</dbReference>
<dbReference type="InterPro" id="IPR028919">
    <property type="entry name" value="Viral_movement"/>
</dbReference>
<organism evidence="2">
    <name type="scientific">Sesamum latifolium</name>
    <dbReference type="NCBI Taxonomy" id="2727402"/>
    <lineage>
        <taxon>Eukaryota</taxon>
        <taxon>Viridiplantae</taxon>
        <taxon>Streptophyta</taxon>
        <taxon>Embryophyta</taxon>
        <taxon>Tracheophyta</taxon>
        <taxon>Spermatophyta</taxon>
        <taxon>Magnoliopsida</taxon>
        <taxon>eudicotyledons</taxon>
        <taxon>Gunneridae</taxon>
        <taxon>Pentapetalae</taxon>
        <taxon>asterids</taxon>
        <taxon>lamiids</taxon>
        <taxon>Lamiales</taxon>
        <taxon>Pedaliaceae</taxon>
        <taxon>Sesamum</taxon>
    </lineage>
</organism>
<reference evidence="2" key="1">
    <citation type="submission" date="2020-06" db="EMBL/GenBank/DDBJ databases">
        <authorList>
            <person name="Li T."/>
            <person name="Hu X."/>
            <person name="Zhang T."/>
            <person name="Song X."/>
            <person name="Zhang H."/>
            <person name="Dai N."/>
            <person name="Sheng W."/>
            <person name="Hou X."/>
            <person name="Wei L."/>
        </authorList>
    </citation>
    <scope>NUCLEOTIDE SEQUENCE</scope>
    <source>
        <strain evidence="2">KEN1</strain>
        <tissue evidence="2">Leaf</tissue>
    </source>
</reference>
<dbReference type="InterPro" id="IPR051596">
    <property type="entry name" value="Caulimoviridae_Movement"/>
</dbReference>
<reference evidence="2" key="2">
    <citation type="journal article" date="2024" name="Plant">
        <title>Genomic evolution and insights into agronomic trait innovations of Sesamum species.</title>
        <authorList>
            <person name="Miao H."/>
            <person name="Wang L."/>
            <person name="Qu L."/>
            <person name="Liu H."/>
            <person name="Sun Y."/>
            <person name="Le M."/>
            <person name="Wang Q."/>
            <person name="Wei S."/>
            <person name="Zheng Y."/>
            <person name="Lin W."/>
            <person name="Duan Y."/>
            <person name="Cao H."/>
            <person name="Xiong S."/>
            <person name="Wang X."/>
            <person name="Wei L."/>
            <person name="Li C."/>
            <person name="Ma Q."/>
            <person name="Ju M."/>
            <person name="Zhao R."/>
            <person name="Li G."/>
            <person name="Mu C."/>
            <person name="Tian Q."/>
            <person name="Mei H."/>
            <person name="Zhang T."/>
            <person name="Gao T."/>
            <person name="Zhang H."/>
        </authorList>
    </citation>
    <scope>NUCLEOTIDE SEQUENCE</scope>
    <source>
        <strain evidence="2">KEN1</strain>
    </source>
</reference>
<dbReference type="AlphaFoldDB" id="A0AAW2Y9S9"/>
<dbReference type="Pfam" id="PF01107">
    <property type="entry name" value="MP"/>
    <property type="match status" value="1"/>
</dbReference>
<dbReference type="PANTHER" id="PTHR47599">
    <property type="entry name" value="CELL-TO-CELL MOVEMENT PROTEIN"/>
    <property type="match status" value="1"/>
</dbReference>
<accession>A0AAW2Y9S9</accession>
<evidence type="ECO:0000256" key="1">
    <source>
        <dbReference type="ARBA" id="ARBA00023054"/>
    </source>
</evidence>
<protein>
    <submittedName>
        <fullName evidence="2">Movement protein</fullName>
    </submittedName>
</protein>
<gene>
    <name evidence="2" type="ORF">Slati_0107800</name>
</gene>